<dbReference type="AlphaFoldDB" id="A0A8H4XMU7"/>
<evidence type="ECO:0000313" key="8">
    <source>
        <dbReference type="EMBL" id="KAF4981910.1"/>
    </source>
</evidence>
<keyword evidence="6" id="KW-0539">Nucleus</keyword>
<dbReference type="PANTHER" id="PTHR36206">
    <property type="entry name" value="ASPERCRYPTIN BIOSYNTHESIS CLUSTER-SPECIFIC TRANSCRIPTION REGULATOR ATNN-RELATED"/>
    <property type="match status" value="1"/>
</dbReference>
<evidence type="ECO:0000256" key="1">
    <source>
        <dbReference type="ARBA" id="ARBA00022723"/>
    </source>
</evidence>
<comment type="caution">
    <text evidence="8">The sequence shown here is derived from an EMBL/GenBank/DDBJ whole genome shotgun (WGS) entry which is preliminary data.</text>
</comment>
<dbReference type="Gene3D" id="3.40.710.10">
    <property type="entry name" value="DD-peptidase/beta-lactamase superfamily"/>
    <property type="match status" value="1"/>
</dbReference>
<keyword evidence="5" id="KW-0804">Transcription</keyword>
<dbReference type="SUPFAM" id="SSF56601">
    <property type="entry name" value="beta-lactamase/transpeptidase-like"/>
    <property type="match status" value="1"/>
</dbReference>
<keyword evidence="1" id="KW-0479">Metal-binding</keyword>
<dbReference type="GO" id="GO:0003677">
    <property type="term" value="F:DNA binding"/>
    <property type="evidence" value="ECO:0007669"/>
    <property type="project" value="UniProtKB-KW"/>
</dbReference>
<evidence type="ECO:0000256" key="2">
    <source>
        <dbReference type="ARBA" id="ARBA00022833"/>
    </source>
</evidence>
<accession>A0A8H4XMU7</accession>
<feature type="domain" description="Zn(2)-C6 fungal-type" evidence="7">
    <location>
        <begin position="19"/>
        <end position="47"/>
    </location>
</feature>
<reference evidence="8" key="1">
    <citation type="journal article" date="2020" name="BMC Genomics">
        <title>Correction to: Identification and distribution of gene clusters required for synthesis of sphingolipid metabolism inhibitors in diverse species of the filamentous fungus Fusarium.</title>
        <authorList>
            <person name="Kim H.S."/>
            <person name="Lohmar J.M."/>
            <person name="Busman M."/>
            <person name="Brown D.W."/>
            <person name="Naumann T.A."/>
            <person name="Divon H.H."/>
            <person name="Lysoe E."/>
            <person name="Uhlig S."/>
            <person name="Proctor R.H."/>
        </authorList>
    </citation>
    <scope>NUCLEOTIDE SEQUENCE</scope>
    <source>
        <strain evidence="8">NRRL 22465</strain>
    </source>
</reference>
<dbReference type="SMART" id="SM00066">
    <property type="entry name" value="GAL4"/>
    <property type="match status" value="1"/>
</dbReference>
<evidence type="ECO:0000313" key="9">
    <source>
        <dbReference type="Proteomes" id="UP000635477"/>
    </source>
</evidence>
<dbReference type="Gene3D" id="4.10.240.10">
    <property type="entry name" value="Zn(2)-C6 fungal-type DNA-binding domain"/>
    <property type="match status" value="1"/>
</dbReference>
<name>A0A8H4XMU7_9HYPO</name>
<dbReference type="InterPro" id="IPR052360">
    <property type="entry name" value="Transcr_Regulatory_Proteins"/>
</dbReference>
<evidence type="ECO:0000256" key="3">
    <source>
        <dbReference type="ARBA" id="ARBA00023015"/>
    </source>
</evidence>
<dbReference type="EMBL" id="JABEYC010000145">
    <property type="protein sequence ID" value="KAF4981910.1"/>
    <property type="molecule type" value="Genomic_DNA"/>
</dbReference>
<keyword evidence="2" id="KW-0862">Zinc</keyword>
<dbReference type="PROSITE" id="PS50048">
    <property type="entry name" value="ZN2_CY6_FUNGAL_2"/>
    <property type="match status" value="1"/>
</dbReference>
<dbReference type="OrthoDB" id="5946976at2759"/>
<protein>
    <recommendedName>
        <fullName evidence="7">Zn(2)-C6 fungal-type domain-containing protein</fullName>
    </recommendedName>
</protein>
<dbReference type="GO" id="GO:0008270">
    <property type="term" value="F:zinc ion binding"/>
    <property type="evidence" value="ECO:0007669"/>
    <property type="project" value="InterPro"/>
</dbReference>
<reference evidence="8" key="2">
    <citation type="submission" date="2020-05" db="EMBL/GenBank/DDBJ databases">
        <authorList>
            <person name="Kim H.-S."/>
            <person name="Proctor R.H."/>
            <person name="Brown D.W."/>
        </authorList>
    </citation>
    <scope>NUCLEOTIDE SEQUENCE</scope>
    <source>
        <strain evidence="8">NRRL 22465</strain>
    </source>
</reference>
<dbReference type="Pfam" id="PF00144">
    <property type="entry name" value="Beta-lactamase"/>
    <property type="match status" value="1"/>
</dbReference>
<dbReference type="Pfam" id="PF11951">
    <property type="entry name" value="Fungal_trans_2"/>
    <property type="match status" value="1"/>
</dbReference>
<gene>
    <name evidence="8" type="ORF">FZEAL_2379</name>
</gene>
<evidence type="ECO:0000256" key="5">
    <source>
        <dbReference type="ARBA" id="ARBA00023163"/>
    </source>
</evidence>
<dbReference type="InterPro" id="IPR021858">
    <property type="entry name" value="Fun_TF"/>
</dbReference>
<organism evidence="8 9">
    <name type="scientific">Fusarium zealandicum</name>
    <dbReference type="NCBI Taxonomy" id="1053134"/>
    <lineage>
        <taxon>Eukaryota</taxon>
        <taxon>Fungi</taxon>
        <taxon>Dikarya</taxon>
        <taxon>Ascomycota</taxon>
        <taxon>Pezizomycotina</taxon>
        <taxon>Sordariomycetes</taxon>
        <taxon>Hypocreomycetidae</taxon>
        <taxon>Hypocreales</taxon>
        <taxon>Nectriaceae</taxon>
        <taxon>Fusarium</taxon>
        <taxon>Fusarium staphyleae species complex</taxon>
    </lineage>
</organism>
<keyword evidence="4" id="KW-0238">DNA-binding</keyword>
<dbReference type="Pfam" id="PF00172">
    <property type="entry name" value="Zn_clus"/>
    <property type="match status" value="1"/>
</dbReference>
<dbReference type="Proteomes" id="UP000635477">
    <property type="component" value="Unassembled WGS sequence"/>
</dbReference>
<dbReference type="PROSITE" id="PS00463">
    <property type="entry name" value="ZN2_CY6_FUNGAL_1"/>
    <property type="match status" value="1"/>
</dbReference>
<evidence type="ECO:0000256" key="4">
    <source>
        <dbReference type="ARBA" id="ARBA00023125"/>
    </source>
</evidence>
<dbReference type="InterPro" id="IPR036864">
    <property type="entry name" value="Zn2-C6_fun-type_DNA-bd_sf"/>
</dbReference>
<dbReference type="GO" id="GO:0000981">
    <property type="term" value="F:DNA-binding transcription factor activity, RNA polymerase II-specific"/>
    <property type="evidence" value="ECO:0007669"/>
    <property type="project" value="InterPro"/>
</dbReference>
<dbReference type="InterPro" id="IPR001138">
    <property type="entry name" value="Zn2Cys6_DnaBD"/>
</dbReference>
<dbReference type="InterPro" id="IPR012338">
    <property type="entry name" value="Beta-lactam/transpept-like"/>
</dbReference>
<dbReference type="PANTHER" id="PTHR36206:SF16">
    <property type="entry name" value="TRANSCRIPTION FACTOR DOMAIN-CONTAINING PROTEIN-RELATED"/>
    <property type="match status" value="1"/>
</dbReference>
<keyword evidence="3" id="KW-0805">Transcription regulation</keyword>
<dbReference type="SUPFAM" id="SSF57701">
    <property type="entry name" value="Zn2/Cys6 DNA-binding domain"/>
    <property type="match status" value="1"/>
</dbReference>
<proteinExistence type="predicted"/>
<evidence type="ECO:0000256" key="6">
    <source>
        <dbReference type="ARBA" id="ARBA00023242"/>
    </source>
</evidence>
<dbReference type="CDD" id="cd00067">
    <property type="entry name" value="GAL4"/>
    <property type="match status" value="1"/>
</dbReference>
<keyword evidence="9" id="KW-1185">Reference proteome</keyword>
<sequence>MSQATASHSRRGRSKVKSGCRTCKIRKIKCDQGRPVCHRCLSTGRVCDGYGIWGGGNSQNAHRQGSINKDKHIIACAAKPQLSRAVQPVLFPALGTQEKIYFDWFKCRTCPKLPGTFSSNFWDTLVFQAGTREPAVLHAILALSSAHKRDASDTEIRRDIQKLPYKQEQFTLQQYSKAIGHLQPHFLAKDRSSCRVALIACVVFVCLEFLRGHFKTAQLHLKNGLEILGHMQGHLDVTPGVLSLKPCRESTDDWIVEALSRLHLQVELFKHLYQHPCLVLQPVPEAGRVLADRFFSLSDAWKHMEPILNKIFLLTQQARGQLVTIEHHTSQQLVKAELVRWLEMFDTFNQVQPRSADIERDYQVLRVNHIMASIMADTCLHSDESIYDLYTDQFVLLISQLTKLWEIAAKTEKLETTVPQHLTYIPQSIVDIGWIPPLYFAAVKCRVHRIRVQAIRLLGTNPHREGIWDSRIAACVASKVMLMEEGDFYHDVDMDDDFPLASSVTLRDLSLPMLPISCRMSEVEVELSGAPMDKILLFFSASDPRIAKALQAILDRGVTGVSVTAYYRGKAVIEATAGYADVEKDRPVKLNTIFGVFSATKGVTALAVHLQAERGLIHLDDPVAKYWPEFAANGKESITIEHVLSHRSGIPQMPEGVTPELMADWAWMTQHIANYTPIFPPGKSNAYHVLVYGWILGEVVCRTDPQRRTFDRFVREELCEPLGVEDLFLGVPDSELDRVATLYGRNEEFIKDPYNVNPMPVFPGPRQHNLRAMQQAVDPGAGAITSSSALARIFAVVAEGGELDGTRLFSQERVKSFTRPREGMHDIDEIFTGPVPFGAAGFWVGGEKGMSDPLVGDHHDIIYSPGAGGSLVWADIRDRIAVSIVNNHMDAGVLAEPEPIWTGLGRAIRQVIAEI</sequence>
<evidence type="ECO:0000259" key="7">
    <source>
        <dbReference type="PROSITE" id="PS50048"/>
    </source>
</evidence>
<dbReference type="InterPro" id="IPR001466">
    <property type="entry name" value="Beta-lactam-related"/>
</dbReference>